<sequence length="46" mass="5224">MQSLSQPQSFCHAAFLMIHAEKATKRYASFPITARFPAFPKEPQGR</sequence>
<evidence type="ECO:0000313" key="2">
    <source>
        <dbReference type="Proteomes" id="UP000190675"/>
    </source>
</evidence>
<dbReference type="EMBL" id="LT670818">
    <property type="protein sequence ID" value="SHG25115.1"/>
    <property type="molecule type" value="Genomic_DNA"/>
</dbReference>
<evidence type="ECO:0000313" key="1">
    <source>
        <dbReference type="EMBL" id="SHG25115.1"/>
    </source>
</evidence>
<organism evidence="1 2">
    <name type="scientific">Bradyrhizobium erythrophlei</name>
    <dbReference type="NCBI Taxonomy" id="1437360"/>
    <lineage>
        <taxon>Bacteria</taxon>
        <taxon>Pseudomonadati</taxon>
        <taxon>Pseudomonadota</taxon>
        <taxon>Alphaproteobacteria</taxon>
        <taxon>Hyphomicrobiales</taxon>
        <taxon>Nitrobacteraceae</taxon>
        <taxon>Bradyrhizobium</taxon>
    </lineage>
</organism>
<proteinExistence type="predicted"/>
<name>A0A1M5IA62_9BRAD</name>
<accession>A0A1M5IA62</accession>
<gene>
    <name evidence="1" type="ORF">SAMN05444169_1414</name>
</gene>
<protein>
    <submittedName>
        <fullName evidence="1">Uncharacterized protein</fullName>
    </submittedName>
</protein>
<reference evidence="1 2" key="1">
    <citation type="submission" date="2016-11" db="EMBL/GenBank/DDBJ databases">
        <authorList>
            <person name="Jaros S."/>
            <person name="Januszkiewicz K."/>
            <person name="Wedrychowicz H."/>
        </authorList>
    </citation>
    <scope>NUCLEOTIDE SEQUENCE [LARGE SCALE GENOMIC DNA]</scope>
    <source>
        <strain evidence="1 2">GAS242</strain>
    </source>
</reference>
<dbReference type="AlphaFoldDB" id="A0A1M5IA62"/>
<dbReference type="Proteomes" id="UP000190675">
    <property type="component" value="Chromosome I"/>
</dbReference>